<evidence type="ECO:0000313" key="8">
    <source>
        <dbReference type="Proteomes" id="UP000667802"/>
    </source>
</evidence>
<dbReference type="EMBL" id="JAALHA020000006">
    <property type="protein sequence ID" value="MDR9895928.1"/>
    <property type="molecule type" value="Genomic_DNA"/>
</dbReference>
<dbReference type="InterPro" id="IPR058792">
    <property type="entry name" value="Beta-barrel_RND_2"/>
</dbReference>
<evidence type="ECO:0000313" key="7">
    <source>
        <dbReference type="EMBL" id="MDR9895928.1"/>
    </source>
</evidence>
<dbReference type="Pfam" id="PF25917">
    <property type="entry name" value="BSH_RND"/>
    <property type="match status" value="1"/>
</dbReference>
<feature type="domain" description="CusB-like beta-barrel" evidence="6">
    <location>
        <begin position="303"/>
        <end position="377"/>
    </location>
</feature>
<sequence length="462" mass="49731">MDSQDRKSPSPAVDTESRDQPSSAQPAPLKQKEEHHHGRPPIVAIALGLGAVVSLLAVGILPRINQQEELKAAVKEQSVVPKVNVITPHRATASNLVLPGTIVSLNQTTVYARSTGYLRRWLVDIGQPVRAGQLLAEIESPDADQQVTQARAQLAQAQASLVQSRATLAKGYSDLNQSRANLLIALKTWERWKTLVQQGVVSQQDADTRYATYQANLATVQSAENTVKVAQANIKATEAIVNSNQANLQRYVVLQSFQKVTAPLTGIITARNVSTGVLITPPSNASSSGGSSSLYTIASYDNVYANVNVPQTLAQSLKNDQPAEITVREFPQRVFSGNVARTTNALDPNTRTLLTQISVKNLDGALRPGMYATVNFKKLASANPPFIVPDSALVINASGTQVATVTKDNTVHYQKVELGRDFGTEIEVTSGLRGNELLVATPTVDQTEGTKIQPVVQKRKAK</sequence>
<dbReference type="InterPro" id="IPR058625">
    <property type="entry name" value="MdtA-like_BSH"/>
</dbReference>
<dbReference type="Gene3D" id="2.40.50.100">
    <property type="match status" value="1"/>
</dbReference>
<evidence type="ECO:0000259" key="4">
    <source>
        <dbReference type="Pfam" id="PF25876"/>
    </source>
</evidence>
<protein>
    <submittedName>
        <fullName evidence="7">Efflux RND transporter periplasmic adaptor subunit</fullName>
    </submittedName>
</protein>
<feature type="domain" description="Multidrug resistance protein MdtA-like barrel-sandwich hybrid" evidence="5">
    <location>
        <begin position="106"/>
        <end position="280"/>
    </location>
</feature>
<keyword evidence="3" id="KW-0812">Transmembrane</keyword>
<keyword evidence="3" id="KW-1133">Transmembrane helix</keyword>
<dbReference type="GO" id="GO:1990281">
    <property type="term" value="C:efflux pump complex"/>
    <property type="evidence" value="ECO:0007669"/>
    <property type="project" value="TreeGrafter"/>
</dbReference>
<comment type="similarity">
    <text evidence="1">Belongs to the membrane fusion protein (MFP) (TC 8.A.1) family.</text>
</comment>
<dbReference type="InterPro" id="IPR006143">
    <property type="entry name" value="RND_pump_MFP"/>
</dbReference>
<dbReference type="Gene3D" id="2.40.420.20">
    <property type="match status" value="1"/>
</dbReference>
<evidence type="ECO:0000256" key="1">
    <source>
        <dbReference type="ARBA" id="ARBA00009477"/>
    </source>
</evidence>
<feature type="domain" description="Multidrug resistance protein MdtA-like alpha-helical hairpin" evidence="4">
    <location>
        <begin position="173"/>
        <end position="235"/>
    </location>
</feature>
<dbReference type="FunFam" id="2.40.30.170:FF:000010">
    <property type="entry name" value="Efflux RND transporter periplasmic adaptor subunit"/>
    <property type="match status" value="1"/>
</dbReference>
<feature type="transmembrane region" description="Helical" evidence="3">
    <location>
        <begin position="42"/>
        <end position="61"/>
    </location>
</feature>
<dbReference type="Pfam" id="PF25876">
    <property type="entry name" value="HH_MFP_RND"/>
    <property type="match status" value="1"/>
</dbReference>
<dbReference type="AlphaFoldDB" id="A0AAP5I6H8"/>
<dbReference type="Pfam" id="PF25954">
    <property type="entry name" value="Beta-barrel_RND_2"/>
    <property type="match status" value="1"/>
</dbReference>
<name>A0AAP5I6H8_9CYAN</name>
<dbReference type="Gene3D" id="1.10.287.470">
    <property type="entry name" value="Helix hairpin bin"/>
    <property type="match status" value="1"/>
</dbReference>
<gene>
    <name evidence="7" type="ORF">G7B40_015345</name>
</gene>
<comment type="caution">
    <text evidence="7">The sequence shown here is derived from an EMBL/GenBank/DDBJ whole genome shotgun (WGS) entry which is preliminary data.</text>
</comment>
<dbReference type="PANTHER" id="PTHR30469">
    <property type="entry name" value="MULTIDRUG RESISTANCE PROTEIN MDTA"/>
    <property type="match status" value="1"/>
</dbReference>
<dbReference type="InterPro" id="IPR058624">
    <property type="entry name" value="MdtA-like_HH"/>
</dbReference>
<organism evidence="7 8">
    <name type="scientific">Aetokthonos hydrillicola Thurmond2011</name>
    <dbReference type="NCBI Taxonomy" id="2712845"/>
    <lineage>
        <taxon>Bacteria</taxon>
        <taxon>Bacillati</taxon>
        <taxon>Cyanobacteriota</taxon>
        <taxon>Cyanophyceae</taxon>
        <taxon>Nostocales</taxon>
        <taxon>Hapalosiphonaceae</taxon>
        <taxon>Aetokthonos</taxon>
    </lineage>
</organism>
<evidence type="ECO:0000259" key="5">
    <source>
        <dbReference type="Pfam" id="PF25917"/>
    </source>
</evidence>
<dbReference type="Proteomes" id="UP000667802">
    <property type="component" value="Unassembled WGS sequence"/>
</dbReference>
<proteinExistence type="inferred from homology"/>
<reference evidence="8" key="1">
    <citation type="journal article" date="2021" name="Science">
        <title>Hunting the eagle killer: A cyanobacterial neurotoxin causes vacuolar myelinopathy.</title>
        <authorList>
            <person name="Breinlinger S."/>
            <person name="Phillips T.J."/>
            <person name="Haram B.N."/>
            <person name="Mares J."/>
            <person name="Martinez Yerena J.A."/>
            <person name="Hrouzek P."/>
            <person name="Sobotka R."/>
            <person name="Henderson W.M."/>
            <person name="Schmieder P."/>
            <person name="Williams S.M."/>
            <person name="Lauderdale J.D."/>
            <person name="Wilde H.D."/>
            <person name="Gerrin W."/>
            <person name="Kust A."/>
            <person name="Washington J.W."/>
            <person name="Wagner C."/>
            <person name="Geier B."/>
            <person name="Liebeke M."/>
            <person name="Enke H."/>
            <person name="Niedermeyer T.H.J."/>
            <person name="Wilde S.B."/>
        </authorList>
    </citation>
    <scope>NUCLEOTIDE SEQUENCE [LARGE SCALE GENOMIC DNA]</scope>
    <source>
        <strain evidence="8">Thurmond2011</strain>
    </source>
</reference>
<keyword evidence="8" id="KW-1185">Reference proteome</keyword>
<evidence type="ECO:0000256" key="2">
    <source>
        <dbReference type="SAM" id="MobiDB-lite"/>
    </source>
</evidence>
<dbReference type="Gene3D" id="2.40.30.170">
    <property type="match status" value="1"/>
</dbReference>
<dbReference type="PANTHER" id="PTHR30469:SF37">
    <property type="entry name" value="RAGD PROTEIN"/>
    <property type="match status" value="1"/>
</dbReference>
<keyword evidence="3" id="KW-0472">Membrane</keyword>
<dbReference type="NCBIfam" id="TIGR01730">
    <property type="entry name" value="RND_mfp"/>
    <property type="match status" value="1"/>
</dbReference>
<evidence type="ECO:0000259" key="6">
    <source>
        <dbReference type="Pfam" id="PF25954"/>
    </source>
</evidence>
<evidence type="ECO:0000256" key="3">
    <source>
        <dbReference type="SAM" id="Phobius"/>
    </source>
</evidence>
<dbReference type="RefSeq" id="WP_208345027.1">
    <property type="nucleotide sequence ID" value="NZ_CAWQFN010000572.1"/>
</dbReference>
<dbReference type="GO" id="GO:0015562">
    <property type="term" value="F:efflux transmembrane transporter activity"/>
    <property type="evidence" value="ECO:0007669"/>
    <property type="project" value="TreeGrafter"/>
</dbReference>
<dbReference type="SUPFAM" id="SSF111369">
    <property type="entry name" value="HlyD-like secretion proteins"/>
    <property type="match status" value="1"/>
</dbReference>
<feature type="region of interest" description="Disordered" evidence="2">
    <location>
        <begin position="1"/>
        <end position="37"/>
    </location>
</feature>
<accession>A0AAP5I6H8</accession>